<dbReference type="InterPro" id="IPR020846">
    <property type="entry name" value="MFS_dom"/>
</dbReference>
<proteinExistence type="inferred from homology"/>
<feature type="transmembrane region" description="Helical" evidence="8">
    <location>
        <begin position="140"/>
        <end position="162"/>
    </location>
</feature>
<feature type="transmembrane region" description="Helical" evidence="8">
    <location>
        <begin position="374"/>
        <end position="396"/>
    </location>
</feature>
<evidence type="ECO:0000313" key="11">
    <source>
        <dbReference type="Proteomes" id="UP001156694"/>
    </source>
</evidence>
<feature type="transmembrane region" description="Helical" evidence="8">
    <location>
        <begin position="253"/>
        <end position="271"/>
    </location>
</feature>
<dbReference type="Pfam" id="PF07690">
    <property type="entry name" value="MFS_1"/>
    <property type="match status" value="1"/>
</dbReference>
<feature type="transmembrane region" description="Helical" evidence="8">
    <location>
        <begin position="310"/>
        <end position="334"/>
    </location>
</feature>
<keyword evidence="6 8" id="KW-1133">Transmembrane helix</keyword>
<accession>A0ABQ5VTM9</accession>
<keyword evidence="3 8" id="KW-0813">Transport</keyword>
<protein>
    <recommendedName>
        <fullName evidence="8">Bcr/CflA family efflux transporter</fullName>
    </recommendedName>
</protein>
<dbReference type="EMBL" id="BSNN01000002">
    <property type="protein sequence ID" value="GLQ34631.1"/>
    <property type="molecule type" value="Genomic_DNA"/>
</dbReference>
<evidence type="ECO:0000256" key="2">
    <source>
        <dbReference type="ARBA" id="ARBA00006236"/>
    </source>
</evidence>
<gene>
    <name evidence="10" type="ORF">GCM10007939_09140</name>
</gene>
<dbReference type="CDD" id="cd17320">
    <property type="entry name" value="MFS_MdfA_MDR_like"/>
    <property type="match status" value="1"/>
</dbReference>
<feature type="transmembrane region" description="Helical" evidence="8">
    <location>
        <begin position="83"/>
        <end position="101"/>
    </location>
</feature>
<dbReference type="InterPro" id="IPR004812">
    <property type="entry name" value="Efflux_drug-R_Bcr/CmlA"/>
</dbReference>
<dbReference type="PROSITE" id="PS00216">
    <property type="entry name" value="SUGAR_TRANSPORT_1"/>
    <property type="match status" value="1"/>
</dbReference>
<dbReference type="NCBIfam" id="TIGR00710">
    <property type="entry name" value="efflux_Bcr_CflA"/>
    <property type="match status" value="1"/>
</dbReference>
<dbReference type="InterPro" id="IPR036259">
    <property type="entry name" value="MFS_trans_sf"/>
</dbReference>
<evidence type="ECO:0000256" key="8">
    <source>
        <dbReference type="RuleBase" id="RU365088"/>
    </source>
</evidence>
<dbReference type="PANTHER" id="PTHR43124">
    <property type="entry name" value="PURINE EFFLUX PUMP PBUE"/>
    <property type="match status" value="1"/>
</dbReference>
<dbReference type="Gene3D" id="1.20.1720.10">
    <property type="entry name" value="Multidrug resistance protein D"/>
    <property type="match status" value="1"/>
</dbReference>
<name>A0ABQ5VTM9_9RHOB</name>
<reference evidence="11" key="1">
    <citation type="journal article" date="2019" name="Int. J. Syst. Evol. Microbiol.">
        <title>The Global Catalogue of Microorganisms (GCM) 10K type strain sequencing project: providing services to taxonomists for standard genome sequencing and annotation.</title>
        <authorList>
            <consortium name="The Broad Institute Genomics Platform"/>
            <consortium name="The Broad Institute Genome Sequencing Center for Infectious Disease"/>
            <person name="Wu L."/>
            <person name="Ma J."/>
        </authorList>
    </citation>
    <scope>NUCLEOTIDE SEQUENCE [LARGE SCALE GENOMIC DNA]</scope>
    <source>
        <strain evidence="11">NBRC 110140</strain>
    </source>
</reference>
<evidence type="ECO:0000259" key="9">
    <source>
        <dbReference type="PROSITE" id="PS50850"/>
    </source>
</evidence>
<evidence type="ECO:0000256" key="6">
    <source>
        <dbReference type="ARBA" id="ARBA00022989"/>
    </source>
</evidence>
<evidence type="ECO:0000256" key="5">
    <source>
        <dbReference type="ARBA" id="ARBA00022692"/>
    </source>
</evidence>
<dbReference type="Proteomes" id="UP001156694">
    <property type="component" value="Unassembled WGS sequence"/>
</dbReference>
<keyword evidence="5 8" id="KW-0812">Transmembrane</keyword>
<keyword evidence="8" id="KW-0997">Cell inner membrane</keyword>
<feature type="transmembrane region" description="Helical" evidence="8">
    <location>
        <begin position="283"/>
        <end position="304"/>
    </location>
</feature>
<dbReference type="PANTHER" id="PTHR43124:SF3">
    <property type="entry name" value="CHLORAMPHENICOL EFFLUX PUMP RV0191"/>
    <property type="match status" value="1"/>
</dbReference>
<evidence type="ECO:0000256" key="1">
    <source>
        <dbReference type="ARBA" id="ARBA00004651"/>
    </source>
</evidence>
<feature type="transmembrane region" description="Helical" evidence="8">
    <location>
        <begin position="48"/>
        <end position="71"/>
    </location>
</feature>
<feature type="transmembrane region" description="Helical" evidence="8">
    <location>
        <begin position="18"/>
        <end position="42"/>
    </location>
</feature>
<evidence type="ECO:0000256" key="4">
    <source>
        <dbReference type="ARBA" id="ARBA00022475"/>
    </source>
</evidence>
<comment type="subcellular location">
    <subcellularLocation>
        <location evidence="8">Cell inner membrane</location>
        <topology evidence="8">Multi-pass membrane protein</topology>
    </subcellularLocation>
    <subcellularLocation>
        <location evidence="1">Cell membrane</location>
        <topology evidence="1">Multi-pass membrane protein</topology>
    </subcellularLocation>
</comment>
<dbReference type="SUPFAM" id="SSF103473">
    <property type="entry name" value="MFS general substrate transporter"/>
    <property type="match status" value="1"/>
</dbReference>
<feature type="domain" description="Major facilitator superfamily (MFS) profile" evidence="9">
    <location>
        <begin position="17"/>
        <end position="401"/>
    </location>
</feature>
<feature type="transmembrane region" description="Helical" evidence="8">
    <location>
        <begin position="346"/>
        <end position="368"/>
    </location>
</feature>
<evidence type="ECO:0000313" key="10">
    <source>
        <dbReference type="EMBL" id="GLQ34631.1"/>
    </source>
</evidence>
<comment type="caution">
    <text evidence="10">The sequence shown here is derived from an EMBL/GenBank/DDBJ whole genome shotgun (WGS) entry which is preliminary data.</text>
</comment>
<feature type="transmembrane region" description="Helical" evidence="8">
    <location>
        <begin position="168"/>
        <end position="188"/>
    </location>
</feature>
<evidence type="ECO:0000256" key="7">
    <source>
        <dbReference type="ARBA" id="ARBA00023136"/>
    </source>
</evidence>
<evidence type="ECO:0000256" key="3">
    <source>
        <dbReference type="ARBA" id="ARBA00022448"/>
    </source>
</evidence>
<keyword evidence="7 8" id="KW-0472">Membrane</keyword>
<keyword evidence="11" id="KW-1185">Reference proteome</keyword>
<keyword evidence="4" id="KW-1003">Cell membrane</keyword>
<dbReference type="InterPro" id="IPR005829">
    <property type="entry name" value="Sugar_transporter_CS"/>
</dbReference>
<feature type="transmembrane region" description="Helical" evidence="8">
    <location>
        <begin position="217"/>
        <end position="241"/>
    </location>
</feature>
<comment type="similarity">
    <text evidence="2 8">Belongs to the major facilitator superfamily. Bcr/CmlA family.</text>
</comment>
<organism evidence="10 11">
    <name type="scientific">Amylibacter marinus</name>
    <dbReference type="NCBI Taxonomy" id="1475483"/>
    <lineage>
        <taxon>Bacteria</taxon>
        <taxon>Pseudomonadati</taxon>
        <taxon>Pseudomonadota</taxon>
        <taxon>Alphaproteobacteria</taxon>
        <taxon>Rhodobacterales</taxon>
        <taxon>Paracoccaceae</taxon>
        <taxon>Amylibacter</taxon>
    </lineage>
</organism>
<dbReference type="RefSeq" id="WP_284376519.1">
    <property type="nucleotide sequence ID" value="NZ_BSNN01000002.1"/>
</dbReference>
<sequence>MTDLSPVRFLDRVSPPHILTLTVMSAASAIPMNIFVASLPAMAVAFNVSYAVMALSISLYLATAGVVQVIVGPLSDRFGRRPVTLWALGIFLLATLGATFAPDYYSFMVFRIIQAAAITLTVIARATIRDMVTREKAASMIGYVTMGMSVAPMLAPAIGGYIEGAFGWRANFIALFGTGILTFVLIYFDQGETNLYKSSSFAQQFKTYPNLLKSKRFWGYVFSGALGIGMFFSYLSSAPIIGERVYGLSPQQVGLYLAITPLGYFVGNGISGRHAVTWGIPRMLLLGSILGLLGMVAGLISIQLAPNSPLAFFAFTASIGLCNGMILPSANAGLLDVRPELAGSAAGLGGALMTLTGAFLGAMATLYVDTAHSAAPMILFVLGIMVLALIVILWTIGQEKKQLVGFS</sequence>
<dbReference type="PROSITE" id="PS50850">
    <property type="entry name" value="MFS"/>
    <property type="match status" value="1"/>
</dbReference>
<feature type="transmembrane region" description="Helical" evidence="8">
    <location>
        <begin position="107"/>
        <end position="128"/>
    </location>
</feature>
<dbReference type="InterPro" id="IPR050189">
    <property type="entry name" value="MFS_Efflux_Transporters"/>
</dbReference>
<dbReference type="InterPro" id="IPR011701">
    <property type="entry name" value="MFS"/>
</dbReference>